<dbReference type="AlphaFoldDB" id="E4LAC2"/>
<dbReference type="EMBL" id="AENT01000028">
    <property type="protein sequence ID" value="EFR42288.1"/>
    <property type="molecule type" value="Genomic_DNA"/>
</dbReference>
<evidence type="ECO:0000313" key="1">
    <source>
        <dbReference type="EMBL" id="EFR42288.1"/>
    </source>
</evidence>
<dbReference type="RefSeq" id="WP_007555153.1">
    <property type="nucleotide sequence ID" value="NZ_AENT01000028.1"/>
</dbReference>
<comment type="caution">
    <text evidence="1">The sequence shown here is derived from an EMBL/GenBank/DDBJ whole genome shotgun (WGS) entry which is preliminary data.</text>
</comment>
<evidence type="ECO:0000313" key="2">
    <source>
        <dbReference type="Proteomes" id="UP000004594"/>
    </source>
</evidence>
<protein>
    <submittedName>
        <fullName evidence="1">Uncharacterized protein</fullName>
    </submittedName>
</protein>
<sequence length="128" mass="15309">MKTIFQRDMKFKEVYYIKYANLNKLSKLKIIEELYKNDNCDFSDLDLTEISEKLIKNNTVIRVNMLFMMVYPSPYADILNENDYIDEFIPNFDDPILDDLIITALDFIQKQPKISKVLQKFIEKHLDI</sequence>
<gene>
    <name evidence="1" type="ORF">HMPREF9220_0752</name>
</gene>
<name>E4LAC2_9FIRM</name>
<dbReference type="Proteomes" id="UP000004594">
    <property type="component" value="Unassembled WGS sequence"/>
</dbReference>
<proteinExistence type="predicted"/>
<reference evidence="1 2" key="1">
    <citation type="submission" date="2010-11" db="EMBL/GenBank/DDBJ databases">
        <authorList>
            <person name="Durkin A.S."/>
            <person name="Madupu R."/>
            <person name="Torralba M."/>
            <person name="Gillis M."/>
            <person name="Methe B."/>
            <person name="Sutton G."/>
            <person name="Nelson K.E."/>
        </authorList>
    </citation>
    <scope>NUCLEOTIDE SEQUENCE [LARGE SCALE GENOMIC DNA]</scope>
    <source>
        <strain evidence="1 2">UPII 345-E</strain>
    </source>
</reference>
<organism evidence="1 2">
    <name type="scientific">Dialister micraerophilus UPII 345-E</name>
    <dbReference type="NCBI Taxonomy" id="910314"/>
    <lineage>
        <taxon>Bacteria</taxon>
        <taxon>Bacillati</taxon>
        <taxon>Bacillota</taxon>
        <taxon>Negativicutes</taxon>
        <taxon>Veillonellales</taxon>
        <taxon>Veillonellaceae</taxon>
        <taxon>Dialister</taxon>
    </lineage>
</organism>
<accession>E4LAC2</accession>